<proteinExistence type="predicted"/>
<evidence type="ECO:0000313" key="2">
    <source>
        <dbReference type="EMBL" id="MCD7463031.1"/>
    </source>
</evidence>
<dbReference type="Proteomes" id="UP000823775">
    <property type="component" value="Unassembled WGS sequence"/>
</dbReference>
<organism evidence="2 3">
    <name type="scientific">Datura stramonium</name>
    <name type="common">Jimsonweed</name>
    <name type="synonym">Common thornapple</name>
    <dbReference type="NCBI Taxonomy" id="4076"/>
    <lineage>
        <taxon>Eukaryota</taxon>
        <taxon>Viridiplantae</taxon>
        <taxon>Streptophyta</taxon>
        <taxon>Embryophyta</taxon>
        <taxon>Tracheophyta</taxon>
        <taxon>Spermatophyta</taxon>
        <taxon>Magnoliopsida</taxon>
        <taxon>eudicotyledons</taxon>
        <taxon>Gunneridae</taxon>
        <taxon>Pentapetalae</taxon>
        <taxon>asterids</taxon>
        <taxon>lamiids</taxon>
        <taxon>Solanales</taxon>
        <taxon>Solanaceae</taxon>
        <taxon>Solanoideae</taxon>
        <taxon>Datureae</taxon>
        <taxon>Datura</taxon>
    </lineage>
</organism>
<feature type="non-terminal residue" evidence="2">
    <location>
        <position position="1"/>
    </location>
</feature>
<feature type="compositionally biased region" description="Polar residues" evidence="1">
    <location>
        <begin position="33"/>
        <end position="42"/>
    </location>
</feature>
<gene>
    <name evidence="2" type="ORF">HAX54_049821</name>
</gene>
<feature type="region of interest" description="Disordered" evidence="1">
    <location>
        <begin position="1"/>
        <end position="59"/>
    </location>
</feature>
<feature type="non-terminal residue" evidence="2">
    <location>
        <position position="59"/>
    </location>
</feature>
<sequence>SRHELENSRGTNIETVVSFEKGTDEGATPDSVLETNNENSQELKLRPRKHQSSYPLDLI</sequence>
<dbReference type="EMBL" id="JACEIK010000855">
    <property type="protein sequence ID" value="MCD7463031.1"/>
    <property type="molecule type" value="Genomic_DNA"/>
</dbReference>
<evidence type="ECO:0000256" key="1">
    <source>
        <dbReference type="SAM" id="MobiDB-lite"/>
    </source>
</evidence>
<reference evidence="2 3" key="1">
    <citation type="journal article" date="2021" name="BMC Genomics">
        <title>Datura genome reveals duplications of psychoactive alkaloid biosynthetic genes and high mutation rate following tissue culture.</title>
        <authorList>
            <person name="Rajewski A."/>
            <person name="Carter-House D."/>
            <person name="Stajich J."/>
            <person name="Litt A."/>
        </authorList>
    </citation>
    <scope>NUCLEOTIDE SEQUENCE [LARGE SCALE GENOMIC DNA]</scope>
    <source>
        <strain evidence="2">AR-01</strain>
    </source>
</reference>
<accession>A0ABS8SVH7</accession>
<comment type="caution">
    <text evidence="2">The sequence shown here is derived from an EMBL/GenBank/DDBJ whole genome shotgun (WGS) entry which is preliminary data.</text>
</comment>
<evidence type="ECO:0000313" key="3">
    <source>
        <dbReference type="Proteomes" id="UP000823775"/>
    </source>
</evidence>
<name>A0ABS8SVH7_DATST</name>
<protein>
    <submittedName>
        <fullName evidence="2">Uncharacterized protein</fullName>
    </submittedName>
</protein>
<keyword evidence="3" id="KW-1185">Reference proteome</keyword>